<dbReference type="InterPro" id="IPR007712">
    <property type="entry name" value="RelE/ParE_toxin"/>
</dbReference>
<gene>
    <name evidence="2" type="ORF">LCGC14_0499910</name>
</gene>
<dbReference type="InterPro" id="IPR035093">
    <property type="entry name" value="RelE/ParE_toxin_dom_sf"/>
</dbReference>
<evidence type="ECO:0000256" key="1">
    <source>
        <dbReference type="ARBA" id="ARBA00022649"/>
    </source>
</evidence>
<keyword evidence="1" id="KW-1277">Toxin-antitoxin system</keyword>
<dbReference type="Pfam" id="PF05016">
    <property type="entry name" value="ParE_toxin"/>
    <property type="match status" value="1"/>
</dbReference>
<dbReference type="Gene3D" id="3.30.2310.20">
    <property type="entry name" value="RelE-like"/>
    <property type="match status" value="1"/>
</dbReference>
<organism evidence="2">
    <name type="scientific">marine sediment metagenome</name>
    <dbReference type="NCBI Taxonomy" id="412755"/>
    <lineage>
        <taxon>unclassified sequences</taxon>
        <taxon>metagenomes</taxon>
        <taxon>ecological metagenomes</taxon>
    </lineage>
</organism>
<dbReference type="AlphaFoldDB" id="A0A0F9S447"/>
<evidence type="ECO:0000313" key="2">
    <source>
        <dbReference type="EMBL" id="KKN63625.1"/>
    </source>
</evidence>
<proteinExistence type="predicted"/>
<accession>A0A0F9S447</accession>
<dbReference type="EMBL" id="LAZR01000584">
    <property type="protein sequence ID" value="KKN63625.1"/>
    <property type="molecule type" value="Genomic_DNA"/>
</dbReference>
<protein>
    <recommendedName>
        <fullName evidence="3">Plasmid stabilization system protein</fullName>
    </recommendedName>
</protein>
<reference evidence="2" key="1">
    <citation type="journal article" date="2015" name="Nature">
        <title>Complex archaea that bridge the gap between prokaryotes and eukaryotes.</title>
        <authorList>
            <person name="Spang A."/>
            <person name="Saw J.H."/>
            <person name="Jorgensen S.L."/>
            <person name="Zaremba-Niedzwiedzka K."/>
            <person name="Martijn J."/>
            <person name="Lind A.E."/>
            <person name="van Eijk R."/>
            <person name="Schleper C."/>
            <person name="Guy L."/>
            <person name="Ettema T.J."/>
        </authorList>
    </citation>
    <scope>NUCLEOTIDE SEQUENCE</scope>
</reference>
<name>A0A0F9S447_9ZZZZ</name>
<evidence type="ECO:0008006" key="3">
    <source>
        <dbReference type="Google" id="ProtNLM"/>
    </source>
</evidence>
<sequence>MKIVFLESTAQDIQWFRFYYRSVFPAGSAKARDKMKAIQATLAANPYAGHPSDTRNTVLEFSIPRTPFVIVYRVMPTQIEVLRLWDTRQGTEY</sequence>
<comment type="caution">
    <text evidence="2">The sequence shown here is derived from an EMBL/GenBank/DDBJ whole genome shotgun (WGS) entry which is preliminary data.</text>
</comment>